<dbReference type="SUPFAM" id="SSF55781">
    <property type="entry name" value="GAF domain-like"/>
    <property type="match status" value="1"/>
</dbReference>
<dbReference type="KEGG" id="mfy:HH212_03460"/>
<dbReference type="SMART" id="SM00421">
    <property type="entry name" value="HTH_LUXR"/>
    <property type="match status" value="1"/>
</dbReference>
<dbReference type="PANTHER" id="PTHR44688">
    <property type="entry name" value="DNA-BINDING TRANSCRIPTIONAL ACTIVATOR DEVR_DOSR"/>
    <property type="match status" value="1"/>
</dbReference>
<dbReference type="InterPro" id="IPR029016">
    <property type="entry name" value="GAF-like_dom_sf"/>
</dbReference>
<name>A0A7Z2ZUY2_9BURK</name>
<proteinExistence type="predicted"/>
<feature type="domain" description="HTH luxR-type" evidence="4">
    <location>
        <begin position="62"/>
        <end position="127"/>
    </location>
</feature>
<accession>A0A7Z2ZUY2</accession>
<dbReference type="PROSITE" id="PS50043">
    <property type="entry name" value="HTH_LUXR_2"/>
    <property type="match status" value="1"/>
</dbReference>
<evidence type="ECO:0000256" key="2">
    <source>
        <dbReference type="ARBA" id="ARBA00023125"/>
    </source>
</evidence>
<keyword evidence="2" id="KW-0238">DNA-binding</keyword>
<dbReference type="Gene3D" id="3.30.450.40">
    <property type="match status" value="1"/>
</dbReference>
<gene>
    <name evidence="5" type="ORF">HH212_03460</name>
</gene>
<dbReference type="Gene3D" id="1.10.10.10">
    <property type="entry name" value="Winged helix-like DNA-binding domain superfamily/Winged helix DNA-binding domain"/>
    <property type="match status" value="1"/>
</dbReference>
<dbReference type="InterPro" id="IPR036388">
    <property type="entry name" value="WH-like_DNA-bd_sf"/>
</dbReference>
<dbReference type="Pfam" id="PF00196">
    <property type="entry name" value="GerE"/>
    <property type="match status" value="1"/>
</dbReference>
<reference evidence="5 6" key="1">
    <citation type="submission" date="2020-04" db="EMBL/GenBank/DDBJ databases">
        <title>Genome sequencing of novel species.</title>
        <authorList>
            <person name="Heo J."/>
            <person name="Kim S.-J."/>
            <person name="Kim J.-S."/>
            <person name="Hong S.-B."/>
            <person name="Kwon S.-W."/>
        </authorList>
    </citation>
    <scope>NUCLEOTIDE SEQUENCE [LARGE SCALE GENOMIC DNA]</scope>
    <source>
        <strain evidence="5 6">GN2-R2</strain>
    </source>
</reference>
<dbReference type="Proteomes" id="UP000502415">
    <property type="component" value="Chromosome"/>
</dbReference>
<dbReference type="SUPFAM" id="SSF46894">
    <property type="entry name" value="C-terminal effector domain of the bipartite response regulators"/>
    <property type="match status" value="1"/>
</dbReference>
<evidence type="ECO:0000256" key="3">
    <source>
        <dbReference type="ARBA" id="ARBA00023163"/>
    </source>
</evidence>
<dbReference type="AlphaFoldDB" id="A0A7Z2ZUY2"/>
<dbReference type="GO" id="GO:0006355">
    <property type="term" value="P:regulation of DNA-templated transcription"/>
    <property type="evidence" value="ECO:0007669"/>
    <property type="project" value="InterPro"/>
</dbReference>
<dbReference type="InterPro" id="IPR016032">
    <property type="entry name" value="Sig_transdc_resp-reg_C-effctor"/>
</dbReference>
<organism evidence="5 6">
    <name type="scientific">Massilia forsythiae</name>
    <dbReference type="NCBI Taxonomy" id="2728020"/>
    <lineage>
        <taxon>Bacteria</taxon>
        <taxon>Pseudomonadati</taxon>
        <taxon>Pseudomonadota</taxon>
        <taxon>Betaproteobacteria</taxon>
        <taxon>Burkholderiales</taxon>
        <taxon>Oxalobacteraceae</taxon>
        <taxon>Telluria group</taxon>
        <taxon>Massilia</taxon>
    </lineage>
</organism>
<keyword evidence="1" id="KW-0805">Transcription regulation</keyword>
<dbReference type="PRINTS" id="PR00038">
    <property type="entry name" value="HTHLUXR"/>
</dbReference>
<evidence type="ECO:0000256" key="1">
    <source>
        <dbReference type="ARBA" id="ARBA00023015"/>
    </source>
</evidence>
<dbReference type="GO" id="GO:0003677">
    <property type="term" value="F:DNA binding"/>
    <property type="evidence" value="ECO:0007669"/>
    <property type="project" value="UniProtKB-KW"/>
</dbReference>
<dbReference type="PROSITE" id="PS00622">
    <property type="entry name" value="HTH_LUXR_1"/>
    <property type="match status" value="1"/>
</dbReference>
<evidence type="ECO:0000313" key="5">
    <source>
        <dbReference type="EMBL" id="QJE03161.1"/>
    </source>
</evidence>
<sequence length="135" mass="14113">MEILLPLTARGATAGVLALVSRKALADPDPSDLQTLETLCTMLAMAAHDGAAIRPVQAARRIEQVLAPLTAREREVLALLPQGLTNADIGRKLGIATGTVKVHVERIIHKLALGDRTQAAALAVELGFVGSGIKP</sequence>
<keyword evidence="6" id="KW-1185">Reference proteome</keyword>
<protein>
    <submittedName>
        <fullName evidence="5">Response regulator transcription factor</fullName>
    </submittedName>
</protein>
<keyword evidence="3" id="KW-0804">Transcription</keyword>
<evidence type="ECO:0000313" key="6">
    <source>
        <dbReference type="Proteomes" id="UP000502415"/>
    </source>
</evidence>
<dbReference type="CDD" id="cd06170">
    <property type="entry name" value="LuxR_C_like"/>
    <property type="match status" value="1"/>
</dbReference>
<dbReference type="InterPro" id="IPR000792">
    <property type="entry name" value="Tscrpt_reg_LuxR_C"/>
</dbReference>
<dbReference type="PANTHER" id="PTHR44688:SF16">
    <property type="entry name" value="DNA-BINDING TRANSCRIPTIONAL ACTIVATOR DEVR_DOSR"/>
    <property type="match status" value="1"/>
</dbReference>
<evidence type="ECO:0000259" key="4">
    <source>
        <dbReference type="PROSITE" id="PS50043"/>
    </source>
</evidence>
<dbReference type="EMBL" id="CP051685">
    <property type="protein sequence ID" value="QJE03161.1"/>
    <property type="molecule type" value="Genomic_DNA"/>
</dbReference>